<keyword evidence="4" id="KW-0472">Membrane</keyword>
<keyword evidence="4" id="KW-1133">Transmembrane helix</keyword>
<evidence type="ECO:0000259" key="5">
    <source>
        <dbReference type="PROSITE" id="PS50850"/>
    </source>
</evidence>
<dbReference type="HOGENOM" id="CLU_001265_1_2_1"/>
<dbReference type="Gene3D" id="1.20.1250.20">
    <property type="entry name" value="MFS general substrate transporter like domains"/>
    <property type="match status" value="2"/>
</dbReference>
<comment type="subcellular location">
    <subcellularLocation>
        <location evidence="1">Membrane</location>
        <topology evidence="1">Multi-pass membrane protein</topology>
    </subcellularLocation>
</comment>
<feature type="transmembrane region" description="Helical" evidence="4">
    <location>
        <begin position="185"/>
        <end position="204"/>
    </location>
</feature>
<evidence type="ECO:0000256" key="1">
    <source>
        <dbReference type="ARBA" id="ARBA00004141"/>
    </source>
</evidence>
<dbReference type="AlphaFoldDB" id="A0A0A1SWP7"/>
<dbReference type="InterPro" id="IPR011701">
    <property type="entry name" value="MFS"/>
</dbReference>
<evidence type="ECO:0000256" key="4">
    <source>
        <dbReference type="SAM" id="Phobius"/>
    </source>
</evidence>
<keyword evidence="7" id="KW-1185">Reference proteome</keyword>
<keyword evidence="4" id="KW-0812">Transmembrane</keyword>
<feature type="transmembrane region" description="Helical" evidence="4">
    <location>
        <begin position="294"/>
        <end position="314"/>
    </location>
</feature>
<organism evidence="6 7">
    <name type="scientific">[Torrubiella] hemipterigena</name>
    <dbReference type="NCBI Taxonomy" id="1531966"/>
    <lineage>
        <taxon>Eukaryota</taxon>
        <taxon>Fungi</taxon>
        <taxon>Dikarya</taxon>
        <taxon>Ascomycota</taxon>
        <taxon>Pezizomycotina</taxon>
        <taxon>Sordariomycetes</taxon>
        <taxon>Hypocreomycetidae</taxon>
        <taxon>Hypocreales</taxon>
        <taxon>Clavicipitaceae</taxon>
        <taxon>Clavicipitaceae incertae sedis</taxon>
        <taxon>'Torrubiella' clade</taxon>
    </lineage>
</organism>
<feature type="region of interest" description="Disordered" evidence="3">
    <location>
        <begin position="16"/>
        <end position="36"/>
    </location>
</feature>
<feature type="transmembrane region" description="Helical" evidence="4">
    <location>
        <begin position="381"/>
        <end position="401"/>
    </location>
</feature>
<dbReference type="InterPro" id="IPR036259">
    <property type="entry name" value="MFS_trans_sf"/>
</dbReference>
<name>A0A0A1SWP7_9HYPO</name>
<dbReference type="SUPFAM" id="SSF103473">
    <property type="entry name" value="MFS general substrate transporter"/>
    <property type="match status" value="1"/>
</dbReference>
<protein>
    <recommendedName>
        <fullName evidence="5">Major facilitator superfamily (MFS) profile domain-containing protein</fullName>
    </recommendedName>
</protein>
<dbReference type="PROSITE" id="PS50850">
    <property type="entry name" value="MFS"/>
    <property type="match status" value="1"/>
</dbReference>
<evidence type="ECO:0000256" key="2">
    <source>
        <dbReference type="ARBA" id="ARBA00006727"/>
    </source>
</evidence>
<feature type="transmembrane region" description="Helical" evidence="4">
    <location>
        <begin position="216"/>
        <end position="236"/>
    </location>
</feature>
<dbReference type="InterPro" id="IPR020846">
    <property type="entry name" value="MFS_dom"/>
</dbReference>
<evidence type="ECO:0000256" key="3">
    <source>
        <dbReference type="SAM" id="MobiDB-lite"/>
    </source>
</evidence>
<dbReference type="GO" id="GO:0016020">
    <property type="term" value="C:membrane"/>
    <property type="evidence" value="ECO:0007669"/>
    <property type="project" value="UniProtKB-SubCell"/>
</dbReference>
<feature type="transmembrane region" description="Helical" evidence="4">
    <location>
        <begin position="126"/>
        <end position="146"/>
    </location>
</feature>
<feature type="transmembrane region" description="Helical" evidence="4">
    <location>
        <begin position="152"/>
        <end position="173"/>
    </location>
</feature>
<dbReference type="PANTHER" id="PTHR11360">
    <property type="entry name" value="MONOCARBOXYLATE TRANSPORTER"/>
    <property type="match status" value="1"/>
</dbReference>
<dbReference type="InterPro" id="IPR050327">
    <property type="entry name" value="Proton-linked_MCT"/>
</dbReference>
<feature type="domain" description="Major facilitator superfamily (MFS) profile" evidence="5">
    <location>
        <begin position="257"/>
        <end position="451"/>
    </location>
</feature>
<sequence length="451" mass="47307">MSSTTSIQLAEYSTSAAVEPAKTTATRRRVPQASDDDETAILEASRAADSEAPDGGYGWAVVAGGAILLWWGSGTTYAWGVMQRQLVQEGLAGPAVLSFIGSLQAAMIATLAIVNTALMRKLGPRTMAMIGMTLMGVSEIISSWTYHSVPGLFITFGLMTGIGASFGFVVIAAVPAQYFNTKRGLANGLIFAGSGFGGAANSFVMDLLIRKVGTAMSFRVLGLMTLATGLPAAWLLKERTRIQPRRFVEWQLFKTVNFTLIWLAAAIGNFPIFVPPFFLPLYTEALGYSSSTGASLVAGYTLSSAVGRIACGYLCDKLGSINILLGSLVLSSVSMLAIWPASQSLGPLALFVVVNGLSNGGFFSTTPTVASSVFGSARVGIVMSMIMTGWVGGYLLGAPIAGYLLEAFGGAEGGLQAYRPAMLYAGSVAAVSAIMLLTVRLRIDKRLMAKV</sequence>
<proteinExistence type="inferred from homology"/>
<gene>
    <name evidence="6" type="ORF">VHEMI02745</name>
</gene>
<reference evidence="6 7" key="1">
    <citation type="journal article" date="2015" name="Genome Announc.">
        <title>Draft Genome Sequence and Gene Annotation of the Entomopathogenic Fungus Verticillium hemipterigenum.</title>
        <authorList>
            <person name="Horn F."/>
            <person name="Habel A."/>
            <person name="Scharf D.H."/>
            <person name="Dworschak J."/>
            <person name="Brakhage A.A."/>
            <person name="Guthke R."/>
            <person name="Hertweck C."/>
            <person name="Linde J."/>
        </authorList>
    </citation>
    <scope>NUCLEOTIDE SEQUENCE [LARGE SCALE GENOMIC DNA]</scope>
</reference>
<dbReference type="GO" id="GO:0022857">
    <property type="term" value="F:transmembrane transporter activity"/>
    <property type="evidence" value="ECO:0007669"/>
    <property type="project" value="InterPro"/>
</dbReference>
<dbReference type="OrthoDB" id="6499973at2759"/>
<feature type="transmembrane region" description="Helical" evidence="4">
    <location>
        <begin position="421"/>
        <end position="441"/>
    </location>
</feature>
<feature type="transmembrane region" description="Helical" evidence="4">
    <location>
        <begin position="256"/>
        <end position="274"/>
    </location>
</feature>
<evidence type="ECO:0000313" key="7">
    <source>
        <dbReference type="Proteomes" id="UP000039046"/>
    </source>
</evidence>
<comment type="similarity">
    <text evidence="2">Belongs to the major facilitator superfamily. Monocarboxylate porter (TC 2.A.1.13) family.</text>
</comment>
<dbReference type="PANTHER" id="PTHR11360:SF305">
    <property type="entry name" value="MAJOR FACILITATOR SUPERFAMILY (MFS) PROFILE DOMAIN-CONTAINING PROTEIN"/>
    <property type="match status" value="1"/>
</dbReference>
<dbReference type="Pfam" id="PF07690">
    <property type="entry name" value="MFS_1"/>
    <property type="match status" value="1"/>
</dbReference>
<dbReference type="EMBL" id="CDHN01000001">
    <property type="protein sequence ID" value="CEJ82696.1"/>
    <property type="molecule type" value="Genomic_DNA"/>
</dbReference>
<feature type="transmembrane region" description="Helical" evidence="4">
    <location>
        <begin position="91"/>
        <end position="114"/>
    </location>
</feature>
<dbReference type="Proteomes" id="UP000039046">
    <property type="component" value="Unassembled WGS sequence"/>
</dbReference>
<feature type="transmembrane region" description="Helical" evidence="4">
    <location>
        <begin position="321"/>
        <end position="342"/>
    </location>
</feature>
<feature type="transmembrane region" description="Helical" evidence="4">
    <location>
        <begin position="56"/>
        <end position="79"/>
    </location>
</feature>
<accession>A0A0A1SWP7</accession>
<evidence type="ECO:0000313" key="6">
    <source>
        <dbReference type="EMBL" id="CEJ82696.1"/>
    </source>
</evidence>